<feature type="region of interest" description="Disordered" evidence="1">
    <location>
        <begin position="94"/>
        <end position="141"/>
    </location>
</feature>
<feature type="compositionally biased region" description="Pro residues" evidence="1">
    <location>
        <begin position="95"/>
        <end position="106"/>
    </location>
</feature>
<feature type="region of interest" description="Disordered" evidence="1">
    <location>
        <begin position="395"/>
        <end position="415"/>
    </location>
</feature>
<comment type="caution">
    <text evidence="2">The sequence shown here is derived from an EMBL/GenBank/DDBJ whole genome shotgun (WGS) entry which is preliminary data.</text>
</comment>
<evidence type="ECO:0000313" key="3">
    <source>
        <dbReference type="Proteomes" id="UP000578531"/>
    </source>
</evidence>
<sequence length="415" mass="46636">MSYPRLVRQPPQYGGFEDTQEELDWYGSNPEGIDRDRTPEAEYSNCHLRKKIVAPAMANGAGSPILTRPATTNGPQASSQAYRKVHGCRQAAVTRPPPPQEPPMGPIKPIGGPSNGPLPPPILAIPPAHQPGPPMGPPTPSEPVLNPYTVQLQLARQELEPEQADENHMLRDRDELARIQNEVNEIRTRRQSAAPTIHQPVPQAPMPPAHQPFLFAPPPQPSPVPLQAPQPTLALPQQRTPTPSETEAVPRRSFLHQGNDPMIAPLLLRFKAVDLKYIKQIYHGTFDVKHLNKLSHSFINRLAGGDEETKGLKELLRCFEVYGQIICFFAHETVALPLQEALSDYRCYISDLSTTYTFQSVRHFHEIFVYGRIQLCQDDAHAWRTPDNHLENRILRQRPPPTQPRAYPLYNSRLS</sequence>
<name>A0A8H6G1E3_9LECA</name>
<accession>A0A8H6G1E3</accession>
<reference evidence="2 3" key="1">
    <citation type="journal article" date="2020" name="Genomics">
        <title>Complete, high-quality genomes from long-read metagenomic sequencing of two wolf lichen thalli reveals enigmatic genome architecture.</title>
        <authorList>
            <person name="McKenzie S.K."/>
            <person name="Walston R.F."/>
            <person name="Allen J.L."/>
        </authorList>
    </citation>
    <scope>NUCLEOTIDE SEQUENCE [LARGE SCALE GENOMIC DNA]</scope>
    <source>
        <strain evidence="2">WasteWater2</strain>
    </source>
</reference>
<dbReference type="RefSeq" id="XP_037167956.1">
    <property type="nucleotide sequence ID" value="XM_037305091.1"/>
</dbReference>
<dbReference type="EMBL" id="JACCJC010000008">
    <property type="protein sequence ID" value="KAF6238657.1"/>
    <property type="molecule type" value="Genomic_DNA"/>
</dbReference>
<dbReference type="GeneID" id="59284832"/>
<proteinExistence type="predicted"/>
<protein>
    <submittedName>
        <fullName evidence="2">Uncharacterized protein</fullName>
    </submittedName>
</protein>
<organism evidence="2 3">
    <name type="scientific">Letharia columbiana</name>
    <dbReference type="NCBI Taxonomy" id="112416"/>
    <lineage>
        <taxon>Eukaryota</taxon>
        <taxon>Fungi</taxon>
        <taxon>Dikarya</taxon>
        <taxon>Ascomycota</taxon>
        <taxon>Pezizomycotina</taxon>
        <taxon>Lecanoromycetes</taxon>
        <taxon>OSLEUM clade</taxon>
        <taxon>Lecanoromycetidae</taxon>
        <taxon>Lecanorales</taxon>
        <taxon>Lecanorineae</taxon>
        <taxon>Parmeliaceae</taxon>
        <taxon>Letharia</taxon>
    </lineage>
</organism>
<evidence type="ECO:0000313" key="2">
    <source>
        <dbReference type="EMBL" id="KAF6238657.1"/>
    </source>
</evidence>
<feature type="compositionally biased region" description="Pro residues" evidence="1">
    <location>
        <begin position="116"/>
        <end position="141"/>
    </location>
</feature>
<evidence type="ECO:0000256" key="1">
    <source>
        <dbReference type="SAM" id="MobiDB-lite"/>
    </source>
</evidence>
<keyword evidence="3" id="KW-1185">Reference proteome</keyword>
<dbReference type="Proteomes" id="UP000578531">
    <property type="component" value="Unassembled WGS sequence"/>
</dbReference>
<dbReference type="OrthoDB" id="5502151at2759"/>
<gene>
    <name evidence="2" type="ORF">HO173_003163</name>
</gene>
<dbReference type="AlphaFoldDB" id="A0A8H6G1E3"/>